<reference evidence="2 3" key="1">
    <citation type="journal article" date="2008" name="Nature">
        <title>The genome of the model beetle and pest Tribolium castaneum.</title>
        <authorList>
            <consortium name="Tribolium Genome Sequencing Consortium"/>
            <person name="Richards S."/>
            <person name="Gibbs R.A."/>
            <person name="Weinstock G.M."/>
            <person name="Brown S.J."/>
            <person name="Denell R."/>
            <person name="Beeman R.W."/>
            <person name="Gibbs R."/>
            <person name="Beeman R.W."/>
            <person name="Brown S.J."/>
            <person name="Bucher G."/>
            <person name="Friedrich M."/>
            <person name="Grimmelikhuijzen C.J."/>
            <person name="Klingler M."/>
            <person name="Lorenzen M."/>
            <person name="Richards S."/>
            <person name="Roth S."/>
            <person name="Schroder R."/>
            <person name="Tautz D."/>
            <person name="Zdobnov E.M."/>
            <person name="Muzny D."/>
            <person name="Gibbs R.A."/>
            <person name="Weinstock G.M."/>
            <person name="Attaway T."/>
            <person name="Bell S."/>
            <person name="Buhay C.J."/>
            <person name="Chandrabose M.N."/>
            <person name="Chavez D."/>
            <person name="Clerk-Blankenburg K.P."/>
            <person name="Cree A."/>
            <person name="Dao M."/>
            <person name="Davis C."/>
            <person name="Chacko J."/>
            <person name="Dinh H."/>
            <person name="Dugan-Rocha S."/>
            <person name="Fowler G."/>
            <person name="Garner T.T."/>
            <person name="Garnes J."/>
            <person name="Gnirke A."/>
            <person name="Hawes A."/>
            <person name="Hernandez J."/>
            <person name="Hines S."/>
            <person name="Holder M."/>
            <person name="Hume J."/>
            <person name="Jhangiani S.N."/>
            <person name="Joshi V."/>
            <person name="Khan Z.M."/>
            <person name="Jackson L."/>
            <person name="Kovar C."/>
            <person name="Kowis A."/>
            <person name="Lee S."/>
            <person name="Lewis L.R."/>
            <person name="Margolis J."/>
            <person name="Morgan M."/>
            <person name="Nazareth L.V."/>
            <person name="Nguyen N."/>
            <person name="Okwuonu G."/>
            <person name="Parker D."/>
            <person name="Richards S."/>
            <person name="Ruiz S.J."/>
            <person name="Santibanez J."/>
            <person name="Savard J."/>
            <person name="Scherer S.E."/>
            <person name="Schneider B."/>
            <person name="Sodergren E."/>
            <person name="Tautz D."/>
            <person name="Vattahil S."/>
            <person name="Villasana D."/>
            <person name="White C.S."/>
            <person name="Wright R."/>
            <person name="Park Y."/>
            <person name="Beeman R.W."/>
            <person name="Lord J."/>
            <person name="Oppert B."/>
            <person name="Lorenzen M."/>
            <person name="Brown S."/>
            <person name="Wang L."/>
            <person name="Savard J."/>
            <person name="Tautz D."/>
            <person name="Richards S."/>
            <person name="Weinstock G."/>
            <person name="Gibbs R.A."/>
            <person name="Liu Y."/>
            <person name="Worley K."/>
            <person name="Weinstock G."/>
            <person name="Elsik C.G."/>
            <person name="Reese J.T."/>
            <person name="Elhaik E."/>
            <person name="Landan G."/>
            <person name="Graur D."/>
            <person name="Arensburger P."/>
            <person name="Atkinson P."/>
            <person name="Beeman R.W."/>
            <person name="Beidler J."/>
            <person name="Brown S.J."/>
            <person name="Demuth J.P."/>
            <person name="Drury D.W."/>
            <person name="Du Y.Z."/>
            <person name="Fujiwara H."/>
            <person name="Lorenzen M."/>
            <person name="Maselli V."/>
            <person name="Osanai M."/>
            <person name="Park Y."/>
            <person name="Robertson H.M."/>
            <person name="Tu Z."/>
            <person name="Wang J.J."/>
            <person name="Wang S."/>
            <person name="Richards S."/>
            <person name="Song H."/>
            <person name="Zhang L."/>
            <person name="Sodergren E."/>
            <person name="Werner D."/>
            <person name="Stanke M."/>
            <person name="Morgenstern B."/>
            <person name="Solovyev V."/>
            <person name="Kosarev P."/>
            <person name="Brown G."/>
            <person name="Chen H.C."/>
            <person name="Ermolaeva O."/>
            <person name="Hlavina W."/>
            <person name="Kapustin Y."/>
            <person name="Kiryutin B."/>
            <person name="Kitts P."/>
            <person name="Maglott D."/>
            <person name="Pruitt K."/>
            <person name="Sapojnikov V."/>
            <person name="Souvorov A."/>
            <person name="Mackey A.J."/>
            <person name="Waterhouse R.M."/>
            <person name="Wyder S."/>
            <person name="Zdobnov E.M."/>
            <person name="Zdobnov E.M."/>
            <person name="Wyder S."/>
            <person name="Kriventseva E.V."/>
            <person name="Kadowaki T."/>
            <person name="Bork P."/>
            <person name="Aranda M."/>
            <person name="Bao R."/>
            <person name="Beermann A."/>
            <person name="Berns N."/>
            <person name="Bolognesi R."/>
            <person name="Bonneton F."/>
            <person name="Bopp D."/>
            <person name="Brown S.J."/>
            <person name="Bucher G."/>
            <person name="Butts T."/>
            <person name="Chaumot A."/>
            <person name="Denell R.E."/>
            <person name="Ferrier D.E."/>
            <person name="Friedrich M."/>
            <person name="Gordon C.M."/>
            <person name="Jindra M."/>
            <person name="Klingler M."/>
            <person name="Lan Q."/>
            <person name="Lattorff H.M."/>
            <person name="Laudet V."/>
            <person name="von Levetsow C."/>
            <person name="Liu Z."/>
            <person name="Lutz R."/>
            <person name="Lynch J.A."/>
            <person name="da Fonseca R.N."/>
            <person name="Posnien N."/>
            <person name="Reuter R."/>
            <person name="Roth S."/>
            <person name="Savard J."/>
            <person name="Schinko J.B."/>
            <person name="Schmitt C."/>
            <person name="Schoppmeier M."/>
            <person name="Schroder R."/>
            <person name="Shippy T.D."/>
            <person name="Simonnet F."/>
            <person name="Marques-Souza H."/>
            <person name="Tautz D."/>
            <person name="Tomoyasu Y."/>
            <person name="Trauner J."/>
            <person name="Van der Zee M."/>
            <person name="Vervoort M."/>
            <person name="Wittkopp N."/>
            <person name="Wimmer E.A."/>
            <person name="Yang X."/>
            <person name="Jones A.K."/>
            <person name="Sattelle D.B."/>
            <person name="Ebert P.R."/>
            <person name="Nelson D."/>
            <person name="Scott J.G."/>
            <person name="Beeman R.W."/>
            <person name="Muthukrishnan S."/>
            <person name="Kramer K.J."/>
            <person name="Arakane Y."/>
            <person name="Beeman R.W."/>
            <person name="Zhu Q."/>
            <person name="Hogenkamp D."/>
            <person name="Dixit R."/>
            <person name="Oppert B."/>
            <person name="Jiang H."/>
            <person name="Zou Z."/>
            <person name="Marshall J."/>
            <person name="Elpidina E."/>
            <person name="Vinokurov K."/>
            <person name="Oppert C."/>
            <person name="Zou Z."/>
            <person name="Evans J."/>
            <person name="Lu Z."/>
            <person name="Zhao P."/>
            <person name="Sumathipala N."/>
            <person name="Altincicek B."/>
            <person name="Vilcinskas A."/>
            <person name="Williams M."/>
            <person name="Hultmark D."/>
            <person name="Hetru C."/>
            <person name="Jiang H."/>
            <person name="Grimmelikhuijzen C.J."/>
            <person name="Hauser F."/>
            <person name="Cazzamali G."/>
            <person name="Williamson M."/>
            <person name="Park Y."/>
            <person name="Li B."/>
            <person name="Tanaka Y."/>
            <person name="Predel R."/>
            <person name="Neupert S."/>
            <person name="Schachtner J."/>
            <person name="Verleyen P."/>
            <person name="Raible F."/>
            <person name="Bork P."/>
            <person name="Friedrich M."/>
            <person name="Walden K.K."/>
            <person name="Robertson H.M."/>
            <person name="Angeli S."/>
            <person name="Foret S."/>
            <person name="Bucher G."/>
            <person name="Schuetz S."/>
            <person name="Maleszka R."/>
            <person name="Wimmer E.A."/>
            <person name="Beeman R.W."/>
            <person name="Lorenzen M."/>
            <person name="Tomoyasu Y."/>
            <person name="Miller S.C."/>
            <person name="Grossmann D."/>
            <person name="Bucher G."/>
        </authorList>
    </citation>
    <scope>NUCLEOTIDE SEQUENCE [LARGE SCALE GENOMIC DNA]</scope>
    <source>
        <strain evidence="2 3">Georgia GA2</strain>
    </source>
</reference>
<evidence type="ECO:0000313" key="2">
    <source>
        <dbReference type="EMBL" id="KYB25137.1"/>
    </source>
</evidence>
<protein>
    <submittedName>
        <fullName evidence="2">Uncharacterized protein</fullName>
    </submittedName>
</protein>
<dbReference type="Proteomes" id="UP000007266">
    <property type="component" value="Linkage group 10"/>
</dbReference>
<evidence type="ECO:0000313" key="3">
    <source>
        <dbReference type="Proteomes" id="UP000007266"/>
    </source>
</evidence>
<name>A0A139WB41_TRICA</name>
<reference evidence="2 3" key="2">
    <citation type="journal article" date="2010" name="Nucleic Acids Res.">
        <title>BeetleBase in 2010: revisions to provide comprehensive genomic information for Tribolium castaneum.</title>
        <authorList>
            <person name="Kim H.S."/>
            <person name="Murphy T."/>
            <person name="Xia J."/>
            <person name="Caragea D."/>
            <person name="Park Y."/>
            <person name="Beeman R.W."/>
            <person name="Lorenzen M.D."/>
            <person name="Butcher S."/>
            <person name="Manak J.R."/>
            <person name="Brown S.J."/>
        </authorList>
    </citation>
    <scope>GENOME REANNOTATION</scope>
    <source>
        <strain evidence="2 3">Georgia GA2</strain>
    </source>
</reference>
<organism evidence="2 3">
    <name type="scientific">Tribolium castaneum</name>
    <name type="common">Red flour beetle</name>
    <dbReference type="NCBI Taxonomy" id="7070"/>
    <lineage>
        <taxon>Eukaryota</taxon>
        <taxon>Metazoa</taxon>
        <taxon>Ecdysozoa</taxon>
        <taxon>Arthropoda</taxon>
        <taxon>Hexapoda</taxon>
        <taxon>Insecta</taxon>
        <taxon>Pterygota</taxon>
        <taxon>Neoptera</taxon>
        <taxon>Endopterygota</taxon>
        <taxon>Coleoptera</taxon>
        <taxon>Polyphaga</taxon>
        <taxon>Cucujiformia</taxon>
        <taxon>Tenebrionidae</taxon>
        <taxon>Tenebrionidae incertae sedis</taxon>
        <taxon>Tribolium</taxon>
    </lineage>
</organism>
<feature type="signal peptide" evidence="1">
    <location>
        <begin position="1"/>
        <end position="26"/>
    </location>
</feature>
<proteinExistence type="predicted"/>
<keyword evidence="3" id="KW-1185">Reference proteome</keyword>
<evidence type="ECO:0000256" key="1">
    <source>
        <dbReference type="SAM" id="SignalP"/>
    </source>
</evidence>
<dbReference type="InParanoid" id="A0A139WB41"/>
<sequence>MRGDNVMEVPFFLLVLELTFTIVSEAVHPGLSMPKGLLTAVSIKSPNMDTDLDT</sequence>
<dbReference type="AlphaFoldDB" id="A0A139WB41"/>
<dbReference type="EMBL" id="KQ971374">
    <property type="protein sequence ID" value="KYB25137.1"/>
    <property type="molecule type" value="Genomic_DNA"/>
</dbReference>
<feature type="chain" id="PRO_5007299626" evidence="1">
    <location>
        <begin position="27"/>
        <end position="54"/>
    </location>
</feature>
<accession>A0A139WB41</accession>
<gene>
    <name evidence="2" type="primary">AUGUSTUS-3.0.2_31332</name>
    <name evidence="2" type="ORF">TcasGA2_TC031332</name>
</gene>
<keyword evidence="1" id="KW-0732">Signal</keyword>